<dbReference type="Proteomes" id="UP000011715">
    <property type="component" value="Unassembled WGS sequence"/>
</dbReference>
<dbReference type="EMBL" id="ADBL01002755">
    <property type="status" value="NOT_ANNOTATED_CDS"/>
    <property type="molecule type" value="Genomic_DNA"/>
</dbReference>
<dbReference type="OMA" id="HSSHMAF"/>
<reference evidence="3" key="3">
    <citation type="submission" date="2011-03" db="EMBL/GenBank/DDBJ databases">
        <title>Annotation of Magnaporthe poae ATCC 64411.</title>
        <authorList>
            <person name="Ma L.-J."/>
            <person name="Dead R."/>
            <person name="Young S.K."/>
            <person name="Zeng Q."/>
            <person name="Gargeya S."/>
            <person name="Fitzgerald M."/>
            <person name="Haas B."/>
            <person name="Abouelleil A."/>
            <person name="Alvarado L."/>
            <person name="Arachchi H.M."/>
            <person name="Berlin A."/>
            <person name="Brown A."/>
            <person name="Chapman S.B."/>
            <person name="Chen Z."/>
            <person name="Dunbar C."/>
            <person name="Freedman E."/>
            <person name="Gearin G."/>
            <person name="Gellesch M."/>
            <person name="Goldberg J."/>
            <person name="Griggs A."/>
            <person name="Gujja S."/>
            <person name="Heiman D."/>
            <person name="Howarth C."/>
            <person name="Larson L."/>
            <person name="Lui A."/>
            <person name="MacDonald P.J.P."/>
            <person name="Mehta T."/>
            <person name="Montmayeur A."/>
            <person name="Murphy C."/>
            <person name="Neiman D."/>
            <person name="Pearson M."/>
            <person name="Priest M."/>
            <person name="Roberts A."/>
            <person name="Saif S."/>
            <person name="Shea T."/>
            <person name="Shenoy N."/>
            <person name="Sisk P."/>
            <person name="Stolte C."/>
            <person name="Sykes S."/>
            <person name="Yandava C."/>
            <person name="Wortman J."/>
            <person name="Nusbaum C."/>
            <person name="Birren B."/>
        </authorList>
    </citation>
    <scope>NUCLEOTIDE SEQUENCE</scope>
    <source>
        <strain evidence="3">ATCC 64411</strain>
    </source>
</reference>
<evidence type="ECO:0000313" key="5">
    <source>
        <dbReference type="Proteomes" id="UP000011715"/>
    </source>
</evidence>
<dbReference type="OrthoDB" id="74764at2759"/>
<dbReference type="AlphaFoldDB" id="A0A0C4EEM4"/>
<dbReference type="STRING" id="644358.A0A0C4EEM4"/>
<sequence>MRWLVLAGLTATVEAIPQAGGGYSTTMLRFGCSQVSIDRIDPLVDPGSVPSPHVHQIVGGNAFNATMPYEDISKLASCTTCTFSQDFSNYWTANVYFRARNGTYKRVPQMANEVIGPANGGITVYYTAPGPKTVTAFKPGFRMFSGDNSRRVSAGLGRSMQSCFRCFTGPNFGGNIYSPCMDPVRDTEDFPKRPCPGGIRSSVIFPICWDGKNLDSPNHMDHMSHPVGGPATFAIVGAACPASHPVKVPQVHYEIVWDTSKFNDLSTWPEDGKQPFVLSNGDPTGYSQHGDYVFGWKDDSLQHAMENRCFGPRCTGLTTQAFPGAANNCKVKAVVPEDNEGWLDHLPGQMPMPA</sequence>
<dbReference type="VEuPathDB" id="FungiDB:MAPG_11198"/>
<feature type="signal peptide" evidence="1">
    <location>
        <begin position="1"/>
        <end position="15"/>
    </location>
</feature>
<feature type="domain" description="DUF1996" evidence="2">
    <location>
        <begin position="41"/>
        <end position="296"/>
    </location>
</feature>
<reference evidence="3" key="2">
    <citation type="submission" date="2010-05" db="EMBL/GenBank/DDBJ databases">
        <title>The Genome Sequence of Magnaporthe poae strain ATCC 64411.</title>
        <authorList>
            <consortium name="The Broad Institute Genome Sequencing Platform"/>
            <consortium name="Broad Institute Genome Sequencing Center for Infectious Disease"/>
            <person name="Ma L.-J."/>
            <person name="Dead R."/>
            <person name="Young S."/>
            <person name="Zeng Q."/>
            <person name="Koehrsen M."/>
            <person name="Alvarado L."/>
            <person name="Berlin A."/>
            <person name="Chapman S.B."/>
            <person name="Chen Z."/>
            <person name="Freedman E."/>
            <person name="Gellesch M."/>
            <person name="Goldberg J."/>
            <person name="Griggs A."/>
            <person name="Gujja S."/>
            <person name="Heilman E.R."/>
            <person name="Heiman D."/>
            <person name="Hepburn T."/>
            <person name="Howarth C."/>
            <person name="Jen D."/>
            <person name="Larson L."/>
            <person name="Mehta T."/>
            <person name="Neiman D."/>
            <person name="Pearson M."/>
            <person name="Roberts A."/>
            <person name="Saif S."/>
            <person name="Shea T."/>
            <person name="Shenoy N."/>
            <person name="Sisk P."/>
            <person name="Stolte C."/>
            <person name="Sykes S."/>
            <person name="Walk T."/>
            <person name="White J."/>
            <person name="Yandava C."/>
            <person name="Haas B."/>
            <person name="Nusbaum C."/>
            <person name="Birren B."/>
        </authorList>
    </citation>
    <scope>NUCLEOTIDE SEQUENCE</scope>
    <source>
        <strain evidence="3">ATCC 64411</strain>
    </source>
</reference>
<evidence type="ECO:0000259" key="2">
    <source>
        <dbReference type="Pfam" id="PF09362"/>
    </source>
</evidence>
<keyword evidence="1" id="KW-0732">Signal</keyword>
<reference evidence="4" key="4">
    <citation type="journal article" date="2015" name="G3 (Bethesda)">
        <title>Genome sequences of three phytopathogenic species of the Magnaporthaceae family of fungi.</title>
        <authorList>
            <person name="Okagaki L.H."/>
            <person name="Nunes C.C."/>
            <person name="Sailsbery J."/>
            <person name="Clay B."/>
            <person name="Brown D."/>
            <person name="John T."/>
            <person name="Oh Y."/>
            <person name="Young N."/>
            <person name="Fitzgerald M."/>
            <person name="Haas B.J."/>
            <person name="Zeng Q."/>
            <person name="Young S."/>
            <person name="Adiconis X."/>
            <person name="Fan L."/>
            <person name="Levin J.Z."/>
            <person name="Mitchell T.K."/>
            <person name="Okubara P.A."/>
            <person name="Farman M.L."/>
            <person name="Kohn L.M."/>
            <person name="Birren B."/>
            <person name="Ma L.-J."/>
            <person name="Dean R.A."/>
        </authorList>
    </citation>
    <scope>NUCLEOTIDE SEQUENCE</scope>
    <source>
        <strain evidence="4">ATCC 64411 / 73-15</strain>
    </source>
</reference>
<gene>
    <name evidence="3" type="ORF">MAPG_11198</name>
</gene>
<dbReference type="eggNOG" id="ENOG502RXTA">
    <property type="taxonomic scope" value="Eukaryota"/>
</dbReference>
<dbReference type="PANTHER" id="PTHR43662">
    <property type="match status" value="1"/>
</dbReference>
<organism evidence="4 5">
    <name type="scientific">Magnaporthiopsis poae (strain ATCC 64411 / 73-15)</name>
    <name type="common">Kentucky bluegrass fungus</name>
    <name type="synonym">Magnaporthe poae</name>
    <dbReference type="NCBI Taxonomy" id="644358"/>
    <lineage>
        <taxon>Eukaryota</taxon>
        <taxon>Fungi</taxon>
        <taxon>Dikarya</taxon>
        <taxon>Ascomycota</taxon>
        <taxon>Pezizomycotina</taxon>
        <taxon>Sordariomycetes</taxon>
        <taxon>Sordariomycetidae</taxon>
        <taxon>Magnaporthales</taxon>
        <taxon>Magnaporthaceae</taxon>
        <taxon>Magnaporthiopsis</taxon>
    </lineage>
</organism>
<evidence type="ECO:0000256" key="1">
    <source>
        <dbReference type="SAM" id="SignalP"/>
    </source>
</evidence>
<reference evidence="5" key="1">
    <citation type="submission" date="2010-05" db="EMBL/GenBank/DDBJ databases">
        <title>The genome sequence of Magnaporthe poae strain ATCC 64411.</title>
        <authorList>
            <person name="Ma L.-J."/>
            <person name="Dead R."/>
            <person name="Young S."/>
            <person name="Zeng Q."/>
            <person name="Koehrsen M."/>
            <person name="Alvarado L."/>
            <person name="Berlin A."/>
            <person name="Chapman S.B."/>
            <person name="Chen Z."/>
            <person name="Freedman E."/>
            <person name="Gellesch M."/>
            <person name="Goldberg J."/>
            <person name="Griggs A."/>
            <person name="Gujja S."/>
            <person name="Heilman E.R."/>
            <person name="Heiman D."/>
            <person name="Hepburn T."/>
            <person name="Howarth C."/>
            <person name="Jen D."/>
            <person name="Larson L."/>
            <person name="Mehta T."/>
            <person name="Neiman D."/>
            <person name="Pearson M."/>
            <person name="Roberts A."/>
            <person name="Saif S."/>
            <person name="Shea T."/>
            <person name="Shenoy N."/>
            <person name="Sisk P."/>
            <person name="Stolte C."/>
            <person name="Sykes S."/>
            <person name="Walk T."/>
            <person name="White J."/>
            <person name="Yandava C."/>
            <person name="Haas B."/>
            <person name="Nusbaum C."/>
            <person name="Birren B."/>
        </authorList>
    </citation>
    <scope>NUCLEOTIDE SEQUENCE [LARGE SCALE GENOMIC DNA]</scope>
    <source>
        <strain evidence="5">ATCC 64411 / 73-15</strain>
    </source>
</reference>
<dbReference type="PANTHER" id="PTHR43662:SF6">
    <property type="entry name" value="DUF1996 DOMAIN-CONTAINING PROTEIN"/>
    <property type="match status" value="1"/>
</dbReference>
<dbReference type="Pfam" id="PF09362">
    <property type="entry name" value="DUF1996"/>
    <property type="match status" value="1"/>
</dbReference>
<evidence type="ECO:0000313" key="4">
    <source>
        <dbReference type="EnsemblFungi" id="MAPG_11198T0"/>
    </source>
</evidence>
<name>A0A0C4EEM4_MAGP6</name>
<dbReference type="EMBL" id="GL876979">
    <property type="protein sequence ID" value="KLU92252.1"/>
    <property type="molecule type" value="Genomic_DNA"/>
</dbReference>
<reference evidence="4" key="5">
    <citation type="submission" date="2015-06" db="UniProtKB">
        <authorList>
            <consortium name="EnsemblFungi"/>
        </authorList>
    </citation>
    <scope>IDENTIFICATION</scope>
    <source>
        <strain evidence="4">ATCC 64411</strain>
    </source>
</reference>
<feature type="chain" id="PRO_5011847317" description="DUF1996 domain-containing protein" evidence="1">
    <location>
        <begin position="16"/>
        <end position="354"/>
    </location>
</feature>
<proteinExistence type="predicted"/>
<protein>
    <recommendedName>
        <fullName evidence="2">DUF1996 domain-containing protein</fullName>
    </recommendedName>
</protein>
<evidence type="ECO:0000313" key="3">
    <source>
        <dbReference type="EMBL" id="KLU92252.1"/>
    </source>
</evidence>
<accession>A0A0C4EEM4</accession>
<dbReference type="InterPro" id="IPR018535">
    <property type="entry name" value="DUF1996"/>
</dbReference>
<keyword evidence="5" id="KW-1185">Reference proteome</keyword>
<dbReference type="EnsemblFungi" id="MAPG_11198T0">
    <property type="protein sequence ID" value="MAPG_11198T0"/>
    <property type="gene ID" value="MAPG_11198"/>
</dbReference>